<organism evidence="2 3">
    <name type="scientific">Ancylobacter mangrovi</name>
    <dbReference type="NCBI Taxonomy" id="2972472"/>
    <lineage>
        <taxon>Bacteria</taxon>
        <taxon>Pseudomonadati</taxon>
        <taxon>Pseudomonadota</taxon>
        <taxon>Alphaproteobacteria</taxon>
        <taxon>Hyphomicrobiales</taxon>
        <taxon>Xanthobacteraceae</taxon>
        <taxon>Ancylobacter</taxon>
    </lineage>
</organism>
<sequence length="311" mass="33997">MRHVIAILNAEAGTLLDRNGEEVRALVERGLGRDGRKVEVQLLRGKNFLRAITESGSGPHDAVIVGGGDGSVSLAVRHLHGTGKALGILPLGTLNLLARDIGMPTDLEQAVAVLGAAEPGMVDIATLNDRLFHTISGMGFFSQMARAREMARKLKLWRFLAVALAAIYALRRSGRFELDVTVDGKTRRFDALAVLVSVNRFSGPGWHRGRLDEGVLEVHITEERGALARLKAGADMVTDTWRDNPGITSLVGREIVLARPNRSRSWVSTDGELERETMPLTYRVVPAALSLLMPARQEQAPLTEARSHKRW</sequence>
<dbReference type="InterPro" id="IPR045540">
    <property type="entry name" value="YegS/DAGK_C"/>
</dbReference>
<dbReference type="Pfam" id="PF00781">
    <property type="entry name" value="DAGK_cat"/>
    <property type="match status" value="1"/>
</dbReference>
<dbReference type="InterPro" id="IPR001206">
    <property type="entry name" value="Diacylglycerol_kinase_cat_dom"/>
</dbReference>
<reference evidence="2" key="1">
    <citation type="submission" date="2022-08" db="EMBL/GenBank/DDBJ databases">
        <authorList>
            <person name="Li F."/>
        </authorList>
    </citation>
    <scope>NUCLEOTIDE SEQUENCE</scope>
    <source>
        <strain evidence="2">MQZ15Z-1</strain>
    </source>
</reference>
<evidence type="ECO:0000313" key="3">
    <source>
        <dbReference type="Proteomes" id="UP001151088"/>
    </source>
</evidence>
<protein>
    <submittedName>
        <fullName evidence="2">Diacylglycerol kinase</fullName>
    </submittedName>
</protein>
<dbReference type="InterPro" id="IPR016064">
    <property type="entry name" value="NAD/diacylglycerol_kinase_sf"/>
</dbReference>
<evidence type="ECO:0000259" key="1">
    <source>
        <dbReference type="PROSITE" id="PS50146"/>
    </source>
</evidence>
<gene>
    <name evidence="2" type="ORF">NVS89_01435</name>
</gene>
<dbReference type="Pfam" id="PF19279">
    <property type="entry name" value="YegS_C"/>
    <property type="match status" value="1"/>
</dbReference>
<dbReference type="Gene3D" id="3.40.50.10330">
    <property type="entry name" value="Probable inorganic polyphosphate/atp-NAD kinase, domain 1"/>
    <property type="match status" value="1"/>
</dbReference>
<feature type="domain" description="DAGKc" evidence="1">
    <location>
        <begin position="1"/>
        <end position="131"/>
    </location>
</feature>
<dbReference type="Proteomes" id="UP001151088">
    <property type="component" value="Unassembled WGS sequence"/>
</dbReference>
<dbReference type="GO" id="GO:0019242">
    <property type="term" value="P:methylglyoxal biosynthetic process"/>
    <property type="evidence" value="ECO:0007669"/>
    <property type="project" value="InterPro"/>
</dbReference>
<name>A0A9X2PDU4_9HYPH</name>
<keyword evidence="2" id="KW-0418">Kinase</keyword>
<evidence type="ECO:0000313" key="2">
    <source>
        <dbReference type="EMBL" id="MCS0493742.1"/>
    </source>
</evidence>
<dbReference type="GO" id="GO:0008929">
    <property type="term" value="F:methylglyoxal synthase activity"/>
    <property type="evidence" value="ECO:0007669"/>
    <property type="project" value="InterPro"/>
</dbReference>
<comment type="caution">
    <text evidence="2">The sequence shown here is derived from an EMBL/GenBank/DDBJ whole genome shotgun (WGS) entry which is preliminary data.</text>
</comment>
<dbReference type="EMBL" id="JANTHZ010000001">
    <property type="protein sequence ID" value="MCS0493742.1"/>
    <property type="molecule type" value="Genomic_DNA"/>
</dbReference>
<dbReference type="InterPro" id="IPR004363">
    <property type="entry name" value="Methylgl_synth"/>
</dbReference>
<dbReference type="SUPFAM" id="SSF111331">
    <property type="entry name" value="NAD kinase/diacylglycerol kinase-like"/>
    <property type="match status" value="1"/>
</dbReference>
<accession>A0A9X2PDU4</accession>
<dbReference type="AlphaFoldDB" id="A0A9X2PDU4"/>
<keyword evidence="3" id="KW-1185">Reference proteome</keyword>
<dbReference type="GO" id="GO:0016301">
    <property type="term" value="F:kinase activity"/>
    <property type="evidence" value="ECO:0007669"/>
    <property type="project" value="UniProtKB-KW"/>
</dbReference>
<keyword evidence="2" id="KW-0808">Transferase</keyword>
<dbReference type="SMART" id="SM00046">
    <property type="entry name" value="DAGKc"/>
    <property type="match status" value="1"/>
</dbReference>
<dbReference type="PROSITE" id="PS50146">
    <property type="entry name" value="DAGK"/>
    <property type="match status" value="1"/>
</dbReference>
<dbReference type="PANTHER" id="PTHR30492">
    <property type="entry name" value="METHYLGLYOXAL SYNTHASE"/>
    <property type="match status" value="1"/>
</dbReference>
<proteinExistence type="predicted"/>
<dbReference type="GO" id="GO:0005829">
    <property type="term" value="C:cytosol"/>
    <property type="evidence" value="ECO:0007669"/>
    <property type="project" value="TreeGrafter"/>
</dbReference>
<dbReference type="Gene3D" id="2.60.200.40">
    <property type="match status" value="1"/>
</dbReference>
<dbReference type="InterPro" id="IPR017438">
    <property type="entry name" value="ATP-NAD_kinase_N"/>
</dbReference>
<dbReference type="PANTHER" id="PTHR30492:SF0">
    <property type="entry name" value="METHYLGLYOXAL SYNTHASE"/>
    <property type="match status" value="1"/>
</dbReference>
<dbReference type="RefSeq" id="WP_258730692.1">
    <property type="nucleotide sequence ID" value="NZ_JANTHZ010000001.1"/>
</dbReference>